<sequence length="355" mass="36146">MNLRHGIVARTTLRVMGIALALGLAALSSGGGALARRRERARQRELLGTLLDVVAPSASAACFADDGVLADQVVRGLLGTPAVQGARILAGGRVLAEAGRMAPGPGAPAVSRPLPSPFAPDSVLGELVLVPDPGEARRQGARAEGLFRAWSLGILAILAGGLALTVHRMIAAPLAGLSRDLQAGGRLGIPQGHARDELGQLVRDVNALLERMLEAAWKEPPRAAREGRAHLLLVGADGGLEASGPGLGRLLGREALPGVPAASLFGAQAGAVAEALARCRASGSALATLRLPDPSGPGDRWLRLTLDRLGPGWCQGLLEEGTPDREGGRRVPGGPGWSPESHGSPPAGGLPPGEA</sequence>
<organism evidence="3 4">
    <name type="scientific">Mesoterricola silvestris</name>
    <dbReference type="NCBI Taxonomy" id="2927979"/>
    <lineage>
        <taxon>Bacteria</taxon>
        <taxon>Pseudomonadati</taxon>
        <taxon>Acidobacteriota</taxon>
        <taxon>Holophagae</taxon>
        <taxon>Holophagales</taxon>
        <taxon>Holophagaceae</taxon>
        <taxon>Mesoterricola</taxon>
    </lineage>
</organism>
<evidence type="ECO:0000313" key="3">
    <source>
        <dbReference type="EMBL" id="BDU73215.1"/>
    </source>
</evidence>
<feature type="transmembrane region" description="Helical" evidence="2">
    <location>
        <begin position="12"/>
        <end position="35"/>
    </location>
</feature>
<proteinExistence type="predicted"/>
<reference evidence="4" key="1">
    <citation type="journal article" date="2023" name="Int. J. Syst. Evol. Microbiol.">
        <title>Mesoterricola silvestris gen. nov., sp. nov., Mesoterricola sediminis sp. nov., Geothrix oryzae sp. nov., Geothrix edaphica sp. nov., Geothrix rubra sp. nov., and Geothrix limicola sp. nov., six novel members of Acidobacteriota isolated from soils.</title>
        <authorList>
            <person name="Itoh H."/>
            <person name="Sugisawa Y."/>
            <person name="Mise K."/>
            <person name="Xu Z."/>
            <person name="Kuniyasu M."/>
            <person name="Ushijima N."/>
            <person name="Kawano K."/>
            <person name="Kobayashi E."/>
            <person name="Shiratori Y."/>
            <person name="Masuda Y."/>
            <person name="Senoo K."/>
        </authorList>
    </citation>
    <scope>NUCLEOTIDE SEQUENCE [LARGE SCALE GENOMIC DNA]</scope>
    <source>
        <strain evidence="4">W79</strain>
    </source>
</reference>
<feature type="transmembrane region" description="Helical" evidence="2">
    <location>
        <begin position="147"/>
        <end position="170"/>
    </location>
</feature>
<evidence type="ECO:0000256" key="1">
    <source>
        <dbReference type="SAM" id="MobiDB-lite"/>
    </source>
</evidence>
<dbReference type="RefSeq" id="WP_316411857.1">
    <property type="nucleotide sequence ID" value="NZ_AP027080.1"/>
</dbReference>
<accession>A0AA48GS35</accession>
<dbReference type="KEGG" id="msil:METEAL_23890"/>
<feature type="region of interest" description="Disordered" evidence="1">
    <location>
        <begin position="315"/>
        <end position="355"/>
    </location>
</feature>
<keyword evidence="2" id="KW-1133">Transmembrane helix</keyword>
<evidence type="ECO:0000256" key="2">
    <source>
        <dbReference type="SAM" id="Phobius"/>
    </source>
</evidence>
<keyword evidence="2" id="KW-0812">Transmembrane</keyword>
<dbReference type="Proteomes" id="UP001238179">
    <property type="component" value="Chromosome"/>
</dbReference>
<keyword evidence="2" id="KW-0472">Membrane</keyword>
<evidence type="ECO:0008006" key="5">
    <source>
        <dbReference type="Google" id="ProtNLM"/>
    </source>
</evidence>
<dbReference type="EMBL" id="AP027080">
    <property type="protein sequence ID" value="BDU73215.1"/>
    <property type="molecule type" value="Genomic_DNA"/>
</dbReference>
<dbReference type="AlphaFoldDB" id="A0AA48GS35"/>
<name>A0AA48GS35_9BACT</name>
<keyword evidence="4" id="KW-1185">Reference proteome</keyword>
<gene>
    <name evidence="3" type="ORF">METEAL_23890</name>
</gene>
<evidence type="ECO:0000313" key="4">
    <source>
        <dbReference type="Proteomes" id="UP001238179"/>
    </source>
</evidence>
<protein>
    <recommendedName>
        <fullName evidence="5">HAMP domain-containing protein</fullName>
    </recommendedName>
</protein>